<dbReference type="Proteomes" id="UP001589700">
    <property type="component" value="Unassembled WGS sequence"/>
</dbReference>
<evidence type="ECO:0000259" key="1">
    <source>
        <dbReference type="PROSITE" id="PS50943"/>
    </source>
</evidence>
<dbReference type="Pfam" id="PF01381">
    <property type="entry name" value="HTH_3"/>
    <property type="match status" value="1"/>
</dbReference>
<dbReference type="InterPro" id="IPR010982">
    <property type="entry name" value="Lambda_DNA-bd_dom_sf"/>
</dbReference>
<dbReference type="CDD" id="cd00093">
    <property type="entry name" value="HTH_XRE"/>
    <property type="match status" value="1"/>
</dbReference>
<reference evidence="2 3" key="1">
    <citation type="submission" date="2024-09" db="EMBL/GenBank/DDBJ databases">
        <authorList>
            <person name="Sun Q."/>
            <person name="Mori K."/>
        </authorList>
    </citation>
    <scope>NUCLEOTIDE SEQUENCE [LARGE SCALE GENOMIC DNA]</scope>
    <source>
        <strain evidence="2 3">CCM 7659</strain>
    </source>
</reference>
<proteinExistence type="predicted"/>
<comment type="caution">
    <text evidence="2">The sequence shown here is derived from an EMBL/GenBank/DDBJ whole genome shotgun (WGS) entry which is preliminary data.</text>
</comment>
<dbReference type="Gene3D" id="1.10.260.40">
    <property type="entry name" value="lambda repressor-like DNA-binding domains"/>
    <property type="match status" value="1"/>
</dbReference>
<evidence type="ECO:0000313" key="2">
    <source>
        <dbReference type="EMBL" id="MFB9260213.1"/>
    </source>
</evidence>
<feature type="domain" description="HTH cro/C1-type" evidence="1">
    <location>
        <begin position="51"/>
        <end position="105"/>
    </location>
</feature>
<name>A0ABV5JR55_9ACTN</name>
<dbReference type="SUPFAM" id="SSF47413">
    <property type="entry name" value="lambda repressor-like DNA-binding domains"/>
    <property type="match status" value="1"/>
</dbReference>
<dbReference type="SMART" id="SM00530">
    <property type="entry name" value="HTH_XRE"/>
    <property type="match status" value="1"/>
</dbReference>
<evidence type="ECO:0000313" key="3">
    <source>
        <dbReference type="Proteomes" id="UP001589700"/>
    </source>
</evidence>
<dbReference type="InterPro" id="IPR001387">
    <property type="entry name" value="Cro/C1-type_HTH"/>
</dbReference>
<dbReference type="PROSITE" id="PS50943">
    <property type="entry name" value="HTH_CROC1"/>
    <property type="match status" value="1"/>
</dbReference>
<gene>
    <name evidence="2" type="ORF">ACFFVD_10390</name>
</gene>
<dbReference type="RefSeq" id="WP_277815098.1">
    <property type="nucleotide sequence ID" value="NZ_JAALDM010000017.1"/>
</dbReference>
<accession>A0ABV5JR55</accession>
<sequence length="126" mass="13324">MTTTTSRTVAGTISEGRALYPLMPNIQMTTLPRPDHLSSPPLLRETLGTVLRGLRGESGRTLRDVADAARVSPGYLSEIERGRKEASSELLASISGALDVSLGEILIRAALEVSPPGTFVEPVLAA</sequence>
<protein>
    <submittedName>
        <fullName evidence="2">Helix-turn-helix domain-containing protein</fullName>
    </submittedName>
</protein>
<organism evidence="2 3">
    <name type="scientific">Dietzia aerolata</name>
    <dbReference type="NCBI Taxonomy" id="595984"/>
    <lineage>
        <taxon>Bacteria</taxon>
        <taxon>Bacillati</taxon>
        <taxon>Actinomycetota</taxon>
        <taxon>Actinomycetes</taxon>
        <taxon>Mycobacteriales</taxon>
        <taxon>Dietziaceae</taxon>
        <taxon>Dietzia</taxon>
    </lineage>
</organism>
<keyword evidence="3" id="KW-1185">Reference proteome</keyword>
<dbReference type="EMBL" id="JBHMDY010000004">
    <property type="protein sequence ID" value="MFB9260213.1"/>
    <property type="molecule type" value="Genomic_DNA"/>
</dbReference>